<dbReference type="GO" id="GO:0045292">
    <property type="term" value="P:mRNA cis splicing, via spliceosome"/>
    <property type="evidence" value="ECO:0007669"/>
    <property type="project" value="TreeGrafter"/>
</dbReference>
<dbReference type="PANTHER" id="PTHR14152">
    <property type="entry name" value="SQUAMOUS CELL CARCINOMA ANTIGEN RECOGNISED BY CYTOTOXIC T LYMPHOCYTES"/>
    <property type="match status" value="1"/>
</dbReference>
<comment type="caution">
    <text evidence="5">The sequence shown here is derived from an EMBL/GenBank/DDBJ whole genome shotgun (WGS) entry which is preliminary data.</text>
</comment>
<name>A0AAD3D2K1_9STRA</name>
<dbReference type="EMBL" id="BLLK01000055">
    <property type="protein sequence ID" value="GFH56712.1"/>
    <property type="molecule type" value="Genomic_DNA"/>
</dbReference>
<feature type="region of interest" description="Disordered" evidence="4">
    <location>
        <begin position="238"/>
        <end position="264"/>
    </location>
</feature>
<proteinExistence type="inferred from homology"/>
<evidence type="ECO:0000313" key="6">
    <source>
        <dbReference type="Proteomes" id="UP001054902"/>
    </source>
</evidence>
<dbReference type="AlphaFoldDB" id="A0AAD3D2K1"/>
<comment type="similarity">
    <text evidence="2">Belongs to the SNU66/SART1 family.</text>
</comment>
<dbReference type="Pfam" id="PF03343">
    <property type="entry name" value="SART-1"/>
    <property type="match status" value="1"/>
</dbReference>
<dbReference type="InterPro" id="IPR005011">
    <property type="entry name" value="SNU66/SART1"/>
</dbReference>
<dbReference type="GO" id="GO:0046540">
    <property type="term" value="C:U4/U6 x U5 tri-snRNP complex"/>
    <property type="evidence" value="ECO:0007669"/>
    <property type="project" value="TreeGrafter"/>
</dbReference>
<feature type="region of interest" description="Disordered" evidence="4">
    <location>
        <begin position="61"/>
        <end position="87"/>
    </location>
</feature>
<feature type="compositionally biased region" description="Basic and acidic residues" evidence="4">
    <location>
        <begin position="61"/>
        <end position="71"/>
    </location>
</feature>
<gene>
    <name evidence="5" type="ORF">CTEN210_13188</name>
</gene>
<dbReference type="PANTHER" id="PTHR14152:SF5">
    <property type="entry name" value="U4_U6.U5 TRI-SNRNP-ASSOCIATED PROTEIN 1"/>
    <property type="match status" value="1"/>
</dbReference>
<evidence type="ECO:0000256" key="3">
    <source>
        <dbReference type="ARBA" id="ARBA00023242"/>
    </source>
</evidence>
<reference evidence="5 6" key="1">
    <citation type="journal article" date="2021" name="Sci. Rep.">
        <title>The genome of the diatom Chaetoceros tenuissimus carries an ancient integrated fragment of an extant virus.</title>
        <authorList>
            <person name="Hongo Y."/>
            <person name="Kimura K."/>
            <person name="Takaki Y."/>
            <person name="Yoshida Y."/>
            <person name="Baba S."/>
            <person name="Kobayashi G."/>
            <person name="Nagasaki K."/>
            <person name="Hano T."/>
            <person name="Tomaru Y."/>
        </authorList>
    </citation>
    <scope>NUCLEOTIDE SEQUENCE [LARGE SCALE GENOMIC DNA]</scope>
    <source>
        <strain evidence="5 6">NIES-3715</strain>
    </source>
</reference>
<keyword evidence="6" id="KW-1185">Reference proteome</keyword>
<evidence type="ECO:0000256" key="1">
    <source>
        <dbReference type="ARBA" id="ARBA00004123"/>
    </source>
</evidence>
<dbReference type="GO" id="GO:0000481">
    <property type="term" value="P:maturation of 5S rRNA"/>
    <property type="evidence" value="ECO:0007669"/>
    <property type="project" value="TreeGrafter"/>
</dbReference>
<sequence>MRILSFIGYFQCSKIHHRIRGEGGISFEKQKILNRGEGGITFEVDTTKEFTRSLRFQNNVKKDEKKKKEEEQQNFGNVPPKETTDNSLAIEVVTMKEDKSDETDNMQTLEVLAREVKDEPDGTDTFEGSSTSVVVGRGMSAFLGLLKQTGELGKRSCREELRGRAKDERTYEDYESIDLKKVVKLDTTGLNGRPHEKDIELANREVKLEYRDEHGRLLTRKEAFRQLCYQFHGHGSSKRKEEKKLQQIKREQSEKSGKHSSIFSAFKATKKATGKAFVLHKT</sequence>
<evidence type="ECO:0000256" key="2">
    <source>
        <dbReference type="ARBA" id="ARBA00006076"/>
    </source>
</evidence>
<accession>A0AAD3D2K1</accession>
<feature type="compositionally biased region" description="Basic and acidic residues" evidence="4">
    <location>
        <begin position="238"/>
        <end position="257"/>
    </location>
</feature>
<protein>
    <submittedName>
        <fullName evidence="5">U4/U6.U5 tri-snRNP-associated protein 1</fullName>
    </submittedName>
</protein>
<evidence type="ECO:0000256" key="4">
    <source>
        <dbReference type="SAM" id="MobiDB-lite"/>
    </source>
</evidence>
<organism evidence="5 6">
    <name type="scientific">Chaetoceros tenuissimus</name>
    <dbReference type="NCBI Taxonomy" id="426638"/>
    <lineage>
        <taxon>Eukaryota</taxon>
        <taxon>Sar</taxon>
        <taxon>Stramenopiles</taxon>
        <taxon>Ochrophyta</taxon>
        <taxon>Bacillariophyta</taxon>
        <taxon>Coscinodiscophyceae</taxon>
        <taxon>Chaetocerotophycidae</taxon>
        <taxon>Chaetocerotales</taxon>
        <taxon>Chaetocerotaceae</taxon>
        <taxon>Chaetoceros</taxon>
    </lineage>
</organism>
<dbReference type="Proteomes" id="UP001054902">
    <property type="component" value="Unassembled WGS sequence"/>
</dbReference>
<keyword evidence="3" id="KW-0539">Nucleus</keyword>
<comment type="subcellular location">
    <subcellularLocation>
        <location evidence="1">Nucleus</location>
    </subcellularLocation>
</comment>
<evidence type="ECO:0000313" key="5">
    <source>
        <dbReference type="EMBL" id="GFH56712.1"/>
    </source>
</evidence>